<proteinExistence type="predicted"/>
<evidence type="ECO:0000313" key="2">
    <source>
        <dbReference type="Proteomes" id="UP000517753"/>
    </source>
</evidence>
<reference evidence="1 2" key="2">
    <citation type="submission" date="2020-08" db="EMBL/GenBank/DDBJ databases">
        <title>The Agave Microbiome: Exploring the role of microbial communities in plant adaptations to desert environments.</title>
        <authorList>
            <person name="Partida-Martinez L.P."/>
        </authorList>
    </citation>
    <scope>NUCLEOTIDE SEQUENCE [LARGE SCALE GENOMIC DNA]</scope>
    <source>
        <strain evidence="1 2">AS2.3</strain>
    </source>
</reference>
<dbReference type="Proteomes" id="UP000517753">
    <property type="component" value="Unassembled WGS sequence"/>
</dbReference>
<accession>A0A7Y9FLR5</accession>
<dbReference type="AlphaFoldDB" id="A0A7Y9FLR5"/>
<keyword evidence="2" id="KW-1185">Reference proteome</keyword>
<comment type="caution">
    <text evidence="1">The sequence shown here is derived from an EMBL/GenBank/DDBJ whole genome shotgun (WGS) entry which is preliminary data.</text>
</comment>
<dbReference type="EMBL" id="JACCBY010000001">
    <property type="protein sequence ID" value="NYD89473.1"/>
    <property type="molecule type" value="Genomic_DNA"/>
</dbReference>
<evidence type="ECO:0000313" key="1">
    <source>
        <dbReference type="EMBL" id="NYD89473.1"/>
    </source>
</evidence>
<gene>
    <name evidence="1" type="ORF">HD841_001242</name>
</gene>
<organism evidence="1 2">
    <name type="scientific">Sphingomonas melonis</name>
    <dbReference type="NCBI Taxonomy" id="152682"/>
    <lineage>
        <taxon>Bacteria</taxon>
        <taxon>Pseudomonadati</taxon>
        <taxon>Pseudomonadota</taxon>
        <taxon>Alphaproteobacteria</taxon>
        <taxon>Sphingomonadales</taxon>
        <taxon>Sphingomonadaceae</taxon>
        <taxon>Sphingomonas</taxon>
    </lineage>
</organism>
<reference evidence="1 2" key="1">
    <citation type="submission" date="2020-07" db="EMBL/GenBank/DDBJ databases">
        <authorList>
            <person name="Partida-Martinez L."/>
            <person name="Huntemann M."/>
            <person name="Clum A."/>
            <person name="Wang J."/>
            <person name="Palaniappan K."/>
            <person name="Ritter S."/>
            <person name="Chen I.-M."/>
            <person name="Stamatis D."/>
            <person name="Reddy T."/>
            <person name="O'Malley R."/>
            <person name="Daum C."/>
            <person name="Shapiro N."/>
            <person name="Ivanova N."/>
            <person name="Kyrpides N."/>
            <person name="Woyke T."/>
        </authorList>
    </citation>
    <scope>NUCLEOTIDE SEQUENCE [LARGE SCALE GENOMIC DNA]</scope>
    <source>
        <strain evidence="1 2">AS2.3</strain>
    </source>
</reference>
<protein>
    <submittedName>
        <fullName evidence="1">Uncharacterized protein</fullName>
    </submittedName>
</protein>
<sequence length="56" mass="6217">MTKKRGKRKGAVTAGNPLERATRDAVRLIYECMAAPCKVPFASKKVNFRVIVLTQP</sequence>
<name>A0A7Y9FLR5_9SPHN</name>